<evidence type="ECO:0000313" key="4">
    <source>
        <dbReference type="Proteomes" id="UP000253594"/>
    </source>
</evidence>
<dbReference type="EMBL" id="QORE01002687">
    <property type="protein sequence ID" value="RCI69820.1"/>
    <property type="molecule type" value="Genomic_DNA"/>
</dbReference>
<comment type="caution">
    <text evidence="3">The sequence shown here is derived from an EMBL/GenBank/DDBJ whole genome shotgun (WGS) entry which is preliminary data.</text>
</comment>
<evidence type="ECO:0000256" key="2">
    <source>
        <dbReference type="ARBA" id="ARBA00023002"/>
    </source>
</evidence>
<organism evidence="3 4">
    <name type="scientific">Pseudomonas aeruginosa</name>
    <dbReference type="NCBI Taxonomy" id="287"/>
    <lineage>
        <taxon>Bacteria</taxon>
        <taxon>Pseudomonadati</taxon>
        <taxon>Pseudomonadota</taxon>
        <taxon>Gammaproteobacteria</taxon>
        <taxon>Pseudomonadales</taxon>
        <taxon>Pseudomonadaceae</taxon>
        <taxon>Pseudomonas</taxon>
    </lineage>
</organism>
<dbReference type="SUPFAM" id="SSF51735">
    <property type="entry name" value="NAD(P)-binding Rossmann-fold domains"/>
    <property type="match status" value="1"/>
</dbReference>
<reference evidence="3 4" key="1">
    <citation type="submission" date="2018-07" db="EMBL/GenBank/DDBJ databases">
        <title>Mechanisms of high-level aminoglycoside resistance among Gram-negative pathogens in Brazil.</title>
        <authorList>
            <person name="Ballaben A.S."/>
            <person name="Darini A.L.C."/>
            <person name="Doi Y."/>
        </authorList>
    </citation>
    <scope>NUCLEOTIDE SEQUENCE [LARGE SCALE GENOMIC DNA]</scope>
    <source>
        <strain evidence="3 4">B2-305</strain>
    </source>
</reference>
<dbReference type="PANTHER" id="PTHR48107:SF7">
    <property type="entry name" value="RE15974P"/>
    <property type="match status" value="1"/>
</dbReference>
<keyword evidence="2" id="KW-0560">Oxidoreductase</keyword>
<dbReference type="Pfam" id="PF13561">
    <property type="entry name" value="adh_short_C2"/>
    <property type="match status" value="1"/>
</dbReference>
<dbReference type="PANTHER" id="PTHR48107">
    <property type="entry name" value="NADPH-DEPENDENT ALDEHYDE REDUCTASE-LIKE PROTEIN, CHLOROPLASTIC-RELATED"/>
    <property type="match status" value="1"/>
</dbReference>
<dbReference type="Gene3D" id="3.40.50.720">
    <property type="entry name" value="NAD(P)-binding Rossmann-like Domain"/>
    <property type="match status" value="1"/>
</dbReference>
<accession>A0A367LXK4</accession>
<dbReference type="Proteomes" id="UP000253594">
    <property type="component" value="Unassembled WGS sequence"/>
</dbReference>
<dbReference type="GO" id="GO:0016614">
    <property type="term" value="F:oxidoreductase activity, acting on CH-OH group of donors"/>
    <property type="evidence" value="ECO:0007669"/>
    <property type="project" value="UniProtKB-ARBA"/>
</dbReference>
<protein>
    <submittedName>
        <fullName evidence="3">SDR family NAD(P)-dependent oxidoreductase</fullName>
    </submittedName>
</protein>
<sequence length="87" mass="8664">CGVARARQRGSPASTANSAAPGYIADTRFIPGGLDPQRGAAIGGETPLGRTGRVEDIAAAVAWLASPEAGFVTGTVVSVNGGWRVGN</sequence>
<dbReference type="PRINTS" id="PR00081">
    <property type="entry name" value="GDHRDH"/>
</dbReference>
<feature type="non-terminal residue" evidence="3">
    <location>
        <position position="1"/>
    </location>
</feature>
<proteinExistence type="inferred from homology"/>
<dbReference type="InterPro" id="IPR036291">
    <property type="entry name" value="NAD(P)-bd_dom_sf"/>
</dbReference>
<dbReference type="InterPro" id="IPR002347">
    <property type="entry name" value="SDR_fam"/>
</dbReference>
<dbReference type="AlphaFoldDB" id="A0A367LXK4"/>
<evidence type="ECO:0000256" key="1">
    <source>
        <dbReference type="ARBA" id="ARBA00006484"/>
    </source>
</evidence>
<gene>
    <name evidence="3" type="ORF">DT376_37900</name>
</gene>
<name>A0A367LXK4_PSEAI</name>
<comment type="similarity">
    <text evidence="1">Belongs to the short-chain dehydrogenases/reductases (SDR) family.</text>
</comment>
<evidence type="ECO:0000313" key="3">
    <source>
        <dbReference type="EMBL" id="RCI69820.1"/>
    </source>
</evidence>